<keyword evidence="10" id="KW-1185">Reference proteome</keyword>
<reference evidence="11" key="2">
    <citation type="submission" date="2020-04" db="EMBL/GenBank/DDBJ databases">
        <authorList>
            <consortium name="NCBI Genome Project"/>
        </authorList>
    </citation>
    <scope>NUCLEOTIDE SEQUENCE</scope>
    <source>
        <strain evidence="11">CBS 304.34</strain>
    </source>
</reference>
<evidence type="ECO:0000256" key="3">
    <source>
        <dbReference type="ARBA" id="ARBA00022618"/>
    </source>
</evidence>
<keyword evidence="3" id="KW-0132">Cell division</keyword>
<evidence type="ECO:0008006" key="12">
    <source>
        <dbReference type="Google" id="ProtNLM"/>
    </source>
</evidence>
<dbReference type="InterPro" id="IPR019440">
    <property type="entry name" value="MAU2"/>
</dbReference>
<keyword evidence="6" id="KW-0539">Nucleus</keyword>
<feature type="compositionally biased region" description="Polar residues" evidence="8">
    <location>
        <begin position="36"/>
        <end position="64"/>
    </location>
</feature>
<dbReference type="OrthoDB" id="5565328at2759"/>
<evidence type="ECO:0000313" key="10">
    <source>
        <dbReference type="Proteomes" id="UP000504636"/>
    </source>
</evidence>
<dbReference type="GO" id="GO:0007064">
    <property type="term" value="P:mitotic sister chromatid cohesion"/>
    <property type="evidence" value="ECO:0007669"/>
    <property type="project" value="InterPro"/>
</dbReference>
<dbReference type="GO" id="GO:0005634">
    <property type="term" value="C:nucleus"/>
    <property type="evidence" value="ECO:0007669"/>
    <property type="project" value="UniProtKB-SubCell"/>
</dbReference>
<sequence length="721" mass="80210">MSYPYQYSPPGQPGPPHPPQRQPQAPPNGYAPNGYPAQNQASQMPPQTPMQYVNPPRSQQQATRPGQIRHPQVVIHTPSRSASVLSTTPQASPSPGGATDYNPLLLLLAEEYIEAAHGMGPTVSLTHQDQETYYKLMSTGMGCMDAVLLNYKLHPATEGQIRLRFATLLHNETNNDAKTDQVLNHGIMLCQRHRLLDLKYSMQHLQARALAKKNPGAAIKTLDKVIKEAEDYGHVAWVYALRFLCVSLSQQMPSQRGYSTSLHHLEAISKISDDHRDMAVYVVSAAFKALLHLRTPGTESMVEAQRAIADARQYQLDQSVLGLTQIMTLLSLLDVVCSLQSHRKEEILEKTMAMHQFLDKPDLAEQRKDEGFLGVPIERSSSGQLHISSGGIFRKTADGRDQLVFAWVCRRDVYCLGYYLSGVATSLYYERQPITYLQEAIKLIRGSLVQHEAHPESISGMSSLTNWRTLIDWYLRLQLAFYFCSRADWPAARNTQIFLQLTASHCSLGDAIHRERLATYLGGAIDQGAGRLDSALRSYQSDILALPDTALVNDPSTDVAILAALNTLLIIREPSHPQHFQFGLLMAQLGPFCTSHRSRGIVAAFQLIKGCIDNDRTVNSTTYIQTAMHTAKTISNQQLTCMAFAAFTLHFATGRLDGDAVRAHEAFPKLAVRARSKLWECTANGMLATLLEKRGNGQEAAAIRREIEELRESLPEDLRGH</sequence>
<dbReference type="PANTHER" id="PTHR21394">
    <property type="entry name" value="MAU2 CHROMATID COHESION FACTOR HOMOLOG"/>
    <property type="match status" value="1"/>
</dbReference>
<dbReference type="GO" id="GO:0051301">
    <property type="term" value="P:cell division"/>
    <property type="evidence" value="ECO:0007669"/>
    <property type="project" value="UniProtKB-KW"/>
</dbReference>
<reference evidence="11" key="3">
    <citation type="submission" date="2025-04" db="UniProtKB">
        <authorList>
            <consortium name="RefSeq"/>
        </authorList>
    </citation>
    <scope>IDENTIFICATION</scope>
    <source>
        <strain evidence="11">CBS 304.34</strain>
    </source>
</reference>
<feature type="compositionally biased region" description="Polar residues" evidence="8">
    <location>
        <begin position="78"/>
        <end position="93"/>
    </location>
</feature>
<feature type="compositionally biased region" description="Pro residues" evidence="8">
    <location>
        <begin position="10"/>
        <end position="26"/>
    </location>
</feature>
<dbReference type="EMBL" id="MU003699">
    <property type="protein sequence ID" value="KAF2810880.1"/>
    <property type="molecule type" value="Genomic_DNA"/>
</dbReference>
<accession>A0A6A6YQ12</accession>
<organism evidence="9">
    <name type="scientific">Mytilinidion resinicola</name>
    <dbReference type="NCBI Taxonomy" id="574789"/>
    <lineage>
        <taxon>Eukaryota</taxon>
        <taxon>Fungi</taxon>
        <taxon>Dikarya</taxon>
        <taxon>Ascomycota</taxon>
        <taxon>Pezizomycotina</taxon>
        <taxon>Dothideomycetes</taxon>
        <taxon>Pleosporomycetidae</taxon>
        <taxon>Mytilinidiales</taxon>
        <taxon>Mytilinidiaceae</taxon>
        <taxon>Mytilinidion</taxon>
    </lineage>
</organism>
<keyword evidence="5" id="KW-0159">Chromosome partition</keyword>
<dbReference type="AlphaFoldDB" id="A0A6A6YQ12"/>
<dbReference type="RefSeq" id="XP_033577844.1">
    <property type="nucleotide sequence ID" value="XM_033717770.1"/>
</dbReference>
<reference evidence="9 11" key="1">
    <citation type="journal article" date="2020" name="Stud. Mycol.">
        <title>101 Dothideomycetes genomes: a test case for predicting lifestyles and emergence of pathogens.</title>
        <authorList>
            <person name="Haridas S."/>
            <person name="Albert R."/>
            <person name="Binder M."/>
            <person name="Bloem J."/>
            <person name="Labutti K."/>
            <person name="Salamov A."/>
            <person name="Andreopoulos B."/>
            <person name="Baker S."/>
            <person name="Barry K."/>
            <person name="Bills G."/>
            <person name="Bluhm B."/>
            <person name="Cannon C."/>
            <person name="Castanera R."/>
            <person name="Culley D."/>
            <person name="Daum C."/>
            <person name="Ezra D."/>
            <person name="Gonzalez J."/>
            <person name="Henrissat B."/>
            <person name="Kuo A."/>
            <person name="Liang C."/>
            <person name="Lipzen A."/>
            <person name="Lutzoni F."/>
            <person name="Magnuson J."/>
            <person name="Mondo S."/>
            <person name="Nolan M."/>
            <person name="Ohm R."/>
            <person name="Pangilinan J."/>
            <person name="Park H.-J."/>
            <person name="Ramirez L."/>
            <person name="Alfaro M."/>
            <person name="Sun H."/>
            <person name="Tritt A."/>
            <person name="Yoshinaga Y."/>
            <person name="Zwiers L.-H."/>
            <person name="Turgeon B."/>
            <person name="Goodwin S."/>
            <person name="Spatafora J."/>
            <person name="Crous P."/>
            <person name="Grigoriev I."/>
        </authorList>
    </citation>
    <scope>NUCLEOTIDE SEQUENCE</scope>
    <source>
        <strain evidence="9 11">CBS 304.34</strain>
    </source>
</reference>
<protein>
    <recommendedName>
        <fullName evidence="12">Cohesin loading factor-domain-containing protein</fullName>
    </recommendedName>
</protein>
<dbReference type="Pfam" id="PF10345">
    <property type="entry name" value="Cohesin_load"/>
    <property type="match status" value="1"/>
</dbReference>
<evidence type="ECO:0000313" key="9">
    <source>
        <dbReference type="EMBL" id="KAF2810880.1"/>
    </source>
</evidence>
<evidence type="ECO:0000256" key="2">
    <source>
        <dbReference type="ARBA" id="ARBA00008585"/>
    </source>
</evidence>
<evidence type="ECO:0000256" key="6">
    <source>
        <dbReference type="ARBA" id="ARBA00023242"/>
    </source>
</evidence>
<keyword evidence="7" id="KW-0131">Cell cycle</keyword>
<dbReference type="GeneID" id="54458663"/>
<dbReference type="Proteomes" id="UP000504636">
    <property type="component" value="Unplaced"/>
</dbReference>
<gene>
    <name evidence="9 11" type="ORF">BDZ99DRAFT_441490</name>
</gene>
<comment type="subcellular location">
    <subcellularLocation>
        <location evidence="1">Nucleus</location>
    </subcellularLocation>
</comment>
<evidence type="ECO:0000256" key="1">
    <source>
        <dbReference type="ARBA" id="ARBA00004123"/>
    </source>
</evidence>
<evidence type="ECO:0000256" key="5">
    <source>
        <dbReference type="ARBA" id="ARBA00022829"/>
    </source>
</evidence>
<evidence type="ECO:0000313" key="11">
    <source>
        <dbReference type="RefSeq" id="XP_033577844.1"/>
    </source>
</evidence>
<name>A0A6A6YQ12_9PEZI</name>
<dbReference type="GO" id="GO:0007059">
    <property type="term" value="P:chromosome segregation"/>
    <property type="evidence" value="ECO:0007669"/>
    <property type="project" value="UniProtKB-KW"/>
</dbReference>
<comment type="similarity">
    <text evidence="2">Belongs to the SCC4/mau-2 family.</text>
</comment>
<proteinExistence type="inferred from homology"/>
<keyword evidence="4" id="KW-0498">Mitosis</keyword>
<evidence type="ECO:0000256" key="8">
    <source>
        <dbReference type="SAM" id="MobiDB-lite"/>
    </source>
</evidence>
<evidence type="ECO:0000256" key="7">
    <source>
        <dbReference type="ARBA" id="ARBA00023306"/>
    </source>
</evidence>
<evidence type="ECO:0000256" key="4">
    <source>
        <dbReference type="ARBA" id="ARBA00022776"/>
    </source>
</evidence>
<feature type="region of interest" description="Disordered" evidence="8">
    <location>
        <begin position="1"/>
        <end position="98"/>
    </location>
</feature>